<gene>
    <name evidence="3" type="ORF">DICVIV_10573</name>
</gene>
<dbReference type="InterPro" id="IPR000387">
    <property type="entry name" value="Tyr_Pase_dom"/>
</dbReference>
<dbReference type="STRING" id="29172.A0A0D8XFI5"/>
<dbReference type="InterPro" id="IPR052782">
    <property type="entry name" value="Oocyte-zygote_transition_reg"/>
</dbReference>
<dbReference type="AlphaFoldDB" id="A0A0D8XFI5"/>
<dbReference type="InterPro" id="IPR003595">
    <property type="entry name" value="Tyr_Pase_cat"/>
</dbReference>
<evidence type="ECO:0000259" key="2">
    <source>
        <dbReference type="PROSITE" id="PS50056"/>
    </source>
</evidence>
<dbReference type="GO" id="GO:0004725">
    <property type="term" value="F:protein tyrosine phosphatase activity"/>
    <property type="evidence" value="ECO:0007669"/>
    <property type="project" value="InterPro"/>
</dbReference>
<keyword evidence="4" id="KW-1185">Reference proteome</keyword>
<dbReference type="SMART" id="SM00194">
    <property type="entry name" value="PTPc"/>
    <property type="match status" value="1"/>
</dbReference>
<name>A0A0D8XFI5_DICVI</name>
<dbReference type="SUPFAM" id="SSF52799">
    <property type="entry name" value="(Phosphotyrosine protein) phosphatases II"/>
    <property type="match status" value="1"/>
</dbReference>
<dbReference type="EMBL" id="KN716561">
    <property type="protein sequence ID" value="KJH43415.1"/>
    <property type="molecule type" value="Genomic_DNA"/>
</dbReference>
<dbReference type="CDD" id="cd00047">
    <property type="entry name" value="PTPc"/>
    <property type="match status" value="1"/>
</dbReference>
<dbReference type="PANTHER" id="PTHR46163:SF10">
    <property type="entry name" value="PROTEIN-TYROSINE PHOSPHATASE-RELATED"/>
    <property type="match status" value="1"/>
</dbReference>
<dbReference type="InterPro" id="IPR000242">
    <property type="entry name" value="PTP_cat"/>
</dbReference>
<evidence type="ECO:0000313" key="3">
    <source>
        <dbReference type="EMBL" id="KJH43415.1"/>
    </source>
</evidence>
<dbReference type="InterPro" id="IPR029021">
    <property type="entry name" value="Prot-tyrosine_phosphatase-like"/>
</dbReference>
<dbReference type="PROSITE" id="PS50056">
    <property type="entry name" value="TYR_PHOSPHATASE_2"/>
    <property type="match status" value="1"/>
</dbReference>
<dbReference type="PANTHER" id="PTHR46163">
    <property type="entry name" value="TYROSINE-PROTEIN PHOSPHATASE-RELATED"/>
    <property type="match status" value="1"/>
</dbReference>
<dbReference type="PRINTS" id="PR00700">
    <property type="entry name" value="PRTYPHPHTASE"/>
</dbReference>
<organism evidence="3 4">
    <name type="scientific">Dictyocaulus viviparus</name>
    <name type="common">Bovine lungworm</name>
    <dbReference type="NCBI Taxonomy" id="29172"/>
    <lineage>
        <taxon>Eukaryota</taxon>
        <taxon>Metazoa</taxon>
        <taxon>Ecdysozoa</taxon>
        <taxon>Nematoda</taxon>
        <taxon>Chromadorea</taxon>
        <taxon>Rhabditida</taxon>
        <taxon>Rhabditina</taxon>
        <taxon>Rhabditomorpha</taxon>
        <taxon>Strongyloidea</taxon>
        <taxon>Metastrongylidae</taxon>
        <taxon>Dictyocaulus</taxon>
    </lineage>
</organism>
<dbReference type="Gene3D" id="3.90.190.10">
    <property type="entry name" value="Protein tyrosine phosphatase superfamily"/>
    <property type="match status" value="1"/>
</dbReference>
<sequence length="163" mass="18667">MFMARKQSSVVRKVSSSLVHHFLFPDWPDHTAPLDPVPVVKMVKTARQLCNNNPIVVHCSAGIGRSVCFIGIDYISQKVKEDSNVKMLDMLIYLRNQRLQGIQSVIQYTFLHICVLELFVQDKIIPREGKYSEFLNAYVKMLTNYNRRVATMLSKDTDDGTSN</sequence>
<evidence type="ECO:0000259" key="1">
    <source>
        <dbReference type="PROSITE" id="PS50055"/>
    </source>
</evidence>
<feature type="domain" description="Tyrosine specific protein phosphatases" evidence="2">
    <location>
        <begin position="37"/>
        <end position="109"/>
    </location>
</feature>
<feature type="domain" description="Tyrosine-protein phosphatase" evidence="1">
    <location>
        <begin position="1"/>
        <end position="118"/>
    </location>
</feature>
<reference evidence="3 4" key="1">
    <citation type="submission" date="2013-11" db="EMBL/GenBank/DDBJ databases">
        <title>Draft genome of the bovine lungworm Dictyocaulus viviparus.</title>
        <authorList>
            <person name="Mitreva M."/>
        </authorList>
    </citation>
    <scope>NUCLEOTIDE SEQUENCE [LARGE SCALE GENOMIC DNA]</scope>
    <source>
        <strain evidence="3 4">HannoverDv2000</strain>
    </source>
</reference>
<evidence type="ECO:0000313" key="4">
    <source>
        <dbReference type="Proteomes" id="UP000053766"/>
    </source>
</evidence>
<dbReference type="OrthoDB" id="10051650at2759"/>
<reference evidence="4" key="2">
    <citation type="journal article" date="2016" name="Sci. Rep.">
        <title>Dictyocaulus viviparus genome, variome and transcriptome elucidate lungworm biology and support future intervention.</title>
        <authorList>
            <person name="McNulty S.N."/>
            <person name="Strube C."/>
            <person name="Rosa B.A."/>
            <person name="Martin J.C."/>
            <person name="Tyagi R."/>
            <person name="Choi Y.J."/>
            <person name="Wang Q."/>
            <person name="Hallsworth Pepin K."/>
            <person name="Zhang X."/>
            <person name="Ozersky P."/>
            <person name="Wilson R.K."/>
            <person name="Sternberg P.W."/>
            <person name="Gasser R.B."/>
            <person name="Mitreva M."/>
        </authorList>
    </citation>
    <scope>NUCLEOTIDE SEQUENCE [LARGE SCALE GENOMIC DNA]</scope>
    <source>
        <strain evidence="4">HannoverDv2000</strain>
    </source>
</reference>
<accession>A0A0D8XFI5</accession>
<protein>
    <submittedName>
        <fullName evidence="3">Protein-tyrosine phosphatase</fullName>
    </submittedName>
</protein>
<dbReference type="SMART" id="SM00404">
    <property type="entry name" value="PTPc_motif"/>
    <property type="match status" value="1"/>
</dbReference>
<dbReference type="Proteomes" id="UP000053766">
    <property type="component" value="Unassembled WGS sequence"/>
</dbReference>
<dbReference type="Pfam" id="PF00102">
    <property type="entry name" value="Y_phosphatase"/>
    <property type="match status" value="1"/>
</dbReference>
<proteinExistence type="predicted"/>
<dbReference type="PROSITE" id="PS50055">
    <property type="entry name" value="TYR_PHOSPHATASE_PTP"/>
    <property type="match status" value="1"/>
</dbReference>